<evidence type="ECO:0000313" key="2">
    <source>
        <dbReference type="Proteomes" id="UP001244207"/>
    </source>
</evidence>
<reference evidence="1" key="1">
    <citation type="submission" date="2021-12" db="EMBL/GenBank/DDBJ databases">
        <title>Comparative genomics, transcriptomics and evolutionary studies reveal genomic signatures of adaptation to plant cell wall in hemibiotrophic fungi.</title>
        <authorList>
            <consortium name="DOE Joint Genome Institute"/>
            <person name="Baroncelli R."/>
            <person name="Diaz J.F."/>
            <person name="Benocci T."/>
            <person name="Peng M."/>
            <person name="Battaglia E."/>
            <person name="Haridas S."/>
            <person name="Andreopoulos W."/>
            <person name="Labutti K."/>
            <person name="Pangilinan J."/>
            <person name="Floch G.L."/>
            <person name="Makela M.R."/>
            <person name="Henrissat B."/>
            <person name="Grigoriev I.V."/>
            <person name="Crouch J.A."/>
            <person name="De Vries R.P."/>
            <person name="Sukno S.A."/>
            <person name="Thon M.R."/>
        </authorList>
    </citation>
    <scope>NUCLEOTIDE SEQUENCE</scope>
    <source>
        <strain evidence="1">CBS 112980</strain>
    </source>
</reference>
<evidence type="ECO:0000313" key="1">
    <source>
        <dbReference type="EMBL" id="KAK1727345.1"/>
    </source>
</evidence>
<dbReference type="AlphaFoldDB" id="A0AAD8UW29"/>
<dbReference type="RefSeq" id="XP_060367400.1">
    <property type="nucleotide sequence ID" value="XM_060510302.1"/>
</dbReference>
<proteinExistence type="predicted"/>
<sequence length="190" mass="21154">MRKPKGPSLHPRQAGTTLHAYGWRWQKFLEPFRKRVRILEPITKQGDKVRTDATLPRGLVQYDGARAGSSGGLVHSPWSAQPAIAYGYCAGTSHPDIPVPTFLCPTHYALLRALSKPGPGPLLITHLPTTFPVSLRRGSKHVFLGFNVYCIPVPPPAHIDDYVLDPGMEPLNDNRPCLLSRWRRHLSSRA</sequence>
<dbReference type="EMBL" id="JAHMHS010000025">
    <property type="protein sequence ID" value="KAK1727345.1"/>
    <property type="molecule type" value="Genomic_DNA"/>
</dbReference>
<protein>
    <submittedName>
        <fullName evidence="1">Uncharacterized protein</fullName>
    </submittedName>
</protein>
<accession>A0AAD8UW29</accession>
<name>A0AAD8UW29_GLOAC</name>
<comment type="caution">
    <text evidence="1">The sequence shown here is derived from an EMBL/GenBank/DDBJ whole genome shotgun (WGS) entry which is preliminary data.</text>
</comment>
<organism evidence="1 2">
    <name type="scientific">Glomerella acutata</name>
    <name type="common">Colletotrichum acutatum</name>
    <dbReference type="NCBI Taxonomy" id="27357"/>
    <lineage>
        <taxon>Eukaryota</taxon>
        <taxon>Fungi</taxon>
        <taxon>Dikarya</taxon>
        <taxon>Ascomycota</taxon>
        <taxon>Pezizomycotina</taxon>
        <taxon>Sordariomycetes</taxon>
        <taxon>Hypocreomycetidae</taxon>
        <taxon>Glomerellales</taxon>
        <taxon>Glomerellaceae</taxon>
        <taxon>Colletotrichum</taxon>
        <taxon>Colletotrichum acutatum species complex</taxon>
    </lineage>
</organism>
<keyword evidence="2" id="KW-1185">Reference proteome</keyword>
<dbReference type="GeneID" id="85394201"/>
<gene>
    <name evidence="1" type="ORF">BDZ83DRAFT_649691</name>
</gene>
<dbReference type="Proteomes" id="UP001244207">
    <property type="component" value="Unassembled WGS sequence"/>
</dbReference>